<dbReference type="GO" id="GO:0003824">
    <property type="term" value="F:catalytic activity"/>
    <property type="evidence" value="ECO:0007669"/>
    <property type="project" value="UniProtKB-ARBA"/>
</dbReference>
<protein>
    <recommendedName>
        <fullName evidence="1">AB hydrolase-1 domain-containing protein</fullName>
    </recommendedName>
</protein>
<name>A0A6J4JJS8_9ACTN</name>
<dbReference type="AlphaFoldDB" id="A0A6J4JJS8"/>
<evidence type="ECO:0000313" key="2">
    <source>
        <dbReference type="EMBL" id="CAA9279984.1"/>
    </source>
</evidence>
<dbReference type="EMBL" id="CADCTP010000316">
    <property type="protein sequence ID" value="CAA9279984.1"/>
    <property type="molecule type" value="Genomic_DNA"/>
</dbReference>
<feature type="domain" description="AB hydrolase-1" evidence="1">
    <location>
        <begin position="5"/>
        <end position="225"/>
    </location>
</feature>
<dbReference type="InterPro" id="IPR000073">
    <property type="entry name" value="AB_hydrolase_1"/>
</dbReference>
<dbReference type="SUPFAM" id="SSF53474">
    <property type="entry name" value="alpha/beta-Hydrolases"/>
    <property type="match status" value="1"/>
</dbReference>
<dbReference type="Gene3D" id="3.40.50.1820">
    <property type="entry name" value="alpha/beta hydrolase"/>
    <property type="match status" value="1"/>
</dbReference>
<sequence>MKPTIVLAHGAYADSSSWTAVIAPLQAEGHRVIAAAVPLRSLAGDARALSDLVRSIDGPVLLVGHSYAGSVVTNVDPDAGDVVGLVYANGFALEPGESSAQASALAPGGTLGDTLVTVPLADGGTDTYIDPAKYHAQFCADLPTEQAALMAVTQRPITDAALNEPSGGTALWRTVPSWFIYGELDHNIPAGAHKIMADRAGARRVVEIPGASHVVPVSHPGETVRIVLEAAGPA</sequence>
<dbReference type="PANTHER" id="PTHR37017:SF11">
    <property type="entry name" value="ESTERASE_LIPASE_THIOESTERASE DOMAIN-CONTAINING PROTEIN"/>
    <property type="match status" value="1"/>
</dbReference>
<proteinExistence type="predicted"/>
<reference evidence="2" key="1">
    <citation type="submission" date="2020-02" db="EMBL/GenBank/DDBJ databases">
        <authorList>
            <person name="Meier V. D."/>
        </authorList>
    </citation>
    <scope>NUCLEOTIDE SEQUENCE</scope>
    <source>
        <strain evidence="2">AVDCRST_MAG41</strain>
    </source>
</reference>
<dbReference type="InterPro" id="IPR052897">
    <property type="entry name" value="Sec-Metab_Biosynth_Hydrolase"/>
</dbReference>
<accession>A0A6J4JJS8</accession>
<dbReference type="InterPro" id="IPR029058">
    <property type="entry name" value="AB_hydrolase_fold"/>
</dbReference>
<dbReference type="PANTHER" id="PTHR37017">
    <property type="entry name" value="AB HYDROLASE-1 DOMAIN-CONTAINING PROTEIN-RELATED"/>
    <property type="match status" value="1"/>
</dbReference>
<dbReference type="Pfam" id="PF12697">
    <property type="entry name" value="Abhydrolase_6"/>
    <property type="match status" value="1"/>
</dbReference>
<gene>
    <name evidence="2" type="ORF">AVDCRST_MAG41-3535</name>
</gene>
<organism evidence="2">
    <name type="scientific">uncultured Mycobacteriales bacterium</name>
    <dbReference type="NCBI Taxonomy" id="581187"/>
    <lineage>
        <taxon>Bacteria</taxon>
        <taxon>Bacillati</taxon>
        <taxon>Actinomycetota</taxon>
        <taxon>Actinomycetes</taxon>
        <taxon>Mycobacteriales</taxon>
        <taxon>environmental samples</taxon>
    </lineage>
</organism>
<evidence type="ECO:0000259" key="1">
    <source>
        <dbReference type="Pfam" id="PF12697"/>
    </source>
</evidence>